<dbReference type="GO" id="GO:0003723">
    <property type="term" value="F:RNA binding"/>
    <property type="evidence" value="ECO:0007669"/>
    <property type="project" value="UniProtKB-UniRule"/>
</dbReference>
<accession>A0A438CAK9</accession>
<reference evidence="4 5" key="1">
    <citation type="journal article" date="2018" name="PLoS Genet.">
        <title>Population sequencing reveals clonal diversity and ancestral inbreeding in the grapevine cultivar Chardonnay.</title>
        <authorList>
            <person name="Roach M.J."/>
            <person name="Johnson D.L."/>
            <person name="Bohlmann J."/>
            <person name="van Vuuren H.J."/>
            <person name="Jones S.J."/>
            <person name="Pretorius I.S."/>
            <person name="Schmidt S.A."/>
            <person name="Borneman A.R."/>
        </authorList>
    </citation>
    <scope>NUCLEOTIDE SEQUENCE [LARGE SCALE GENOMIC DNA]</scope>
    <source>
        <strain evidence="5">cv. Chardonnay</strain>
        <tissue evidence="4">Leaf</tissue>
    </source>
</reference>
<comment type="caution">
    <text evidence="4">The sequence shown here is derived from an EMBL/GenBank/DDBJ whole genome shotgun (WGS) entry which is preliminary data.</text>
</comment>
<organism evidence="4 5">
    <name type="scientific">Vitis vinifera</name>
    <name type="common">Grape</name>
    <dbReference type="NCBI Taxonomy" id="29760"/>
    <lineage>
        <taxon>Eukaryota</taxon>
        <taxon>Viridiplantae</taxon>
        <taxon>Streptophyta</taxon>
        <taxon>Embryophyta</taxon>
        <taxon>Tracheophyta</taxon>
        <taxon>Spermatophyta</taxon>
        <taxon>Magnoliopsida</taxon>
        <taxon>eudicotyledons</taxon>
        <taxon>Gunneridae</taxon>
        <taxon>Pentapetalae</taxon>
        <taxon>rosids</taxon>
        <taxon>Vitales</taxon>
        <taxon>Vitaceae</taxon>
        <taxon>Viteae</taxon>
        <taxon>Vitis</taxon>
    </lineage>
</organism>
<dbReference type="Gene3D" id="1.10.10.10">
    <property type="entry name" value="Winged helix-like DNA-binding domain superfamily/Winged helix DNA-binding domain"/>
    <property type="match status" value="1"/>
</dbReference>
<dbReference type="AlphaFoldDB" id="A0A438CAK9"/>
<dbReference type="SMART" id="SM00715">
    <property type="entry name" value="LA"/>
    <property type="match status" value="1"/>
</dbReference>
<evidence type="ECO:0000256" key="2">
    <source>
        <dbReference type="PROSITE-ProRule" id="PRU00332"/>
    </source>
</evidence>
<dbReference type="PROSITE" id="PS50961">
    <property type="entry name" value="HTH_LA"/>
    <property type="match status" value="1"/>
</dbReference>
<sequence length="363" mass="41451">MHLVNWSAVCADMRQGGLGIRSLVTLNKAFLGKWSWKFAIERNSLWKQVIIDKYGVEDGVNKDQWVCDAWEEGGEVGSWNPLFSRYFKDWEMEEVEGLLRKLHPLVLHGDVEDVLSWKNSKNDSFFLGPAFLNQKEFDSLTWCFCVNFQQYLEQVEYYFSDVNLATTEHLMRFINKDPEGYVPISVVASFKKIKALVSSHSQLATVLRNSTKLSRIVVAENLPEDHCHQNLMKIFSAVGSVKTIRTCQPQTSNGGPLQLLDPLKQTTCFSATRFFERVELFVVELNDVFLSPSSCGLEMLFEEISASVEMSASILDFVDKGGLLHAFVEYESIELAEKAVVELNDEGNWRSGLRVRLMHRRVV</sequence>
<dbReference type="Pfam" id="PF05383">
    <property type="entry name" value="La"/>
    <property type="match status" value="1"/>
</dbReference>
<keyword evidence="1 2" id="KW-0694">RNA-binding</keyword>
<evidence type="ECO:0000259" key="3">
    <source>
        <dbReference type="PROSITE" id="PS50961"/>
    </source>
</evidence>
<dbReference type="Gene3D" id="3.30.70.330">
    <property type="match status" value="1"/>
</dbReference>
<dbReference type="SUPFAM" id="SSF54928">
    <property type="entry name" value="RNA-binding domain, RBD"/>
    <property type="match status" value="1"/>
</dbReference>
<dbReference type="InterPro" id="IPR036388">
    <property type="entry name" value="WH-like_DNA-bd_sf"/>
</dbReference>
<proteinExistence type="predicted"/>
<dbReference type="InterPro" id="IPR045180">
    <property type="entry name" value="La_dom_prot"/>
</dbReference>
<dbReference type="InterPro" id="IPR036390">
    <property type="entry name" value="WH_DNA-bd_sf"/>
</dbReference>
<evidence type="ECO:0000313" key="5">
    <source>
        <dbReference type="Proteomes" id="UP000288805"/>
    </source>
</evidence>
<dbReference type="PANTHER" id="PTHR22792">
    <property type="entry name" value="LUPUS LA PROTEIN-RELATED"/>
    <property type="match status" value="1"/>
</dbReference>
<dbReference type="EMBL" id="QGNW01002380">
    <property type="protein sequence ID" value="RVW20282.1"/>
    <property type="molecule type" value="Genomic_DNA"/>
</dbReference>
<feature type="domain" description="HTH La-type RNA-binding" evidence="3">
    <location>
        <begin position="141"/>
        <end position="236"/>
    </location>
</feature>
<dbReference type="SUPFAM" id="SSF46785">
    <property type="entry name" value="Winged helix' DNA-binding domain"/>
    <property type="match status" value="1"/>
</dbReference>
<dbReference type="PANTHER" id="PTHR22792:SF66">
    <property type="entry name" value="LA-RELATED PROTEIN 6B"/>
    <property type="match status" value="1"/>
</dbReference>
<protein>
    <submittedName>
        <fullName evidence="4">La-related protein 6B</fullName>
    </submittedName>
</protein>
<name>A0A438CAK9_VITVI</name>
<dbReference type="Proteomes" id="UP000288805">
    <property type="component" value="Unassembled WGS sequence"/>
</dbReference>
<dbReference type="InterPro" id="IPR035979">
    <property type="entry name" value="RBD_domain_sf"/>
</dbReference>
<gene>
    <name evidence="4" type="primary">LARP6B_1</name>
    <name evidence="4" type="ORF">CK203_106457</name>
</gene>
<evidence type="ECO:0000256" key="1">
    <source>
        <dbReference type="ARBA" id="ARBA00022884"/>
    </source>
</evidence>
<dbReference type="InterPro" id="IPR006630">
    <property type="entry name" value="La_HTH"/>
</dbReference>
<evidence type="ECO:0000313" key="4">
    <source>
        <dbReference type="EMBL" id="RVW20282.1"/>
    </source>
</evidence>
<dbReference type="InterPro" id="IPR012677">
    <property type="entry name" value="Nucleotide-bd_a/b_plait_sf"/>
</dbReference>